<evidence type="ECO:0000313" key="2">
    <source>
        <dbReference type="RefSeq" id="XP_075102830.1"/>
    </source>
</evidence>
<dbReference type="RefSeq" id="XP_075102830.1">
    <property type="nucleotide sequence ID" value="XM_075246729.1"/>
</dbReference>
<evidence type="ECO:0000313" key="1">
    <source>
        <dbReference type="Proteomes" id="UP000790787"/>
    </source>
</evidence>
<dbReference type="Proteomes" id="UP000790787">
    <property type="component" value="Chromosome 23"/>
</dbReference>
<organism evidence="1 2">
    <name type="scientific">Nicotiana tabacum</name>
    <name type="common">Common tobacco</name>
    <dbReference type="NCBI Taxonomy" id="4097"/>
    <lineage>
        <taxon>Eukaryota</taxon>
        <taxon>Viridiplantae</taxon>
        <taxon>Streptophyta</taxon>
        <taxon>Embryophyta</taxon>
        <taxon>Tracheophyta</taxon>
        <taxon>Spermatophyta</taxon>
        <taxon>Magnoliopsida</taxon>
        <taxon>eudicotyledons</taxon>
        <taxon>Gunneridae</taxon>
        <taxon>Pentapetalae</taxon>
        <taxon>asterids</taxon>
        <taxon>lamiids</taxon>
        <taxon>Solanales</taxon>
        <taxon>Solanaceae</taxon>
        <taxon>Nicotianoideae</taxon>
        <taxon>Nicotianeae</taxon>
        <taxon>Nicotiana</taxon>
    </lineage>
</organism>
<protein>
    <submittedName>
        <fullName evidence="2">Uncharacterized protein LOC107789980 isoform X1</fullName>
    </submittedName>
</protein>
<proteinExistence type="predicted"/>
<name>A0AC58U017_TOBAC</name>
<reference evidence="2" key="2">
    <citation type="submission" date="2025-08" db="UniProtKB">
        <authorList>
            <consortium name="RefSeq"/>
        </authorList>
    </citation>
    <scope>IDENTIFICATION</scope>
    <source>
        <tissue evidence="2">Leaf</tissue>
    </source>
</reference>
<keyword evidence="1" id="KW-1185">Reference proteome</keyword>
<reference evidence="1" key="1">
    <citation type="journal article" date="2014" name="Nat. Commun.">
        <title>The tobacco genome sequence and its comparison with those of tomato and potato.</title>
        <authorList>
            <person name="Sierro N."/>
            <person name="Battey J.N."/>
            <person name="Ouadi S."/>
            <person name="Bakaher N."/>
            <person name="Bovet L."/>
            <person name="Willig A."/>
            <person name="Goepfert S."/>
            <person name="Peitsch M.C."/>
            <person name="Ivanov N.V."/>
        </authorList>
    </citation>
    <scope>NUCLEOTIDE SEQUENCE [LARGE SCALE GENOMIC DNA]</scope>
</reference>
<accession>A0AC58U017</accession>
<sequence>MIGLKFISMAKPRKILASSSRPTDPSPSLPSPSPSSNNLNPPLLKSQPRLELQKKKKQNQRQLSVAEIERAIGAGIFRDRDTSREAKESKTSFDSILSNSEGDVERKLRETDEWLIDKTEDISASADLSCLEVNSNKKAILKYRHNFKKVLEISDSDKVRVGSQGFKIELLGRRSSLESFHFIVLLIIIQKV</sequence>
<gene>
    <name evidence="2" type="primary">LOC107789980</name>
</gene>